<feature type="transmembrane region" description="Helical" evidence="1">
    <location>
        <begin position="20"/>
        <end position="52"/>
    </location>
</feature>
<dbReference type="AlphaFoldDB" id="A0A1I3R7J1"/>
<reference evidence="3" key="1">
    <citation type="submission" date="2016-10" db="EMBL/GenBank/DDBJ databases">
        <authorList>
            <person name="Varghese N."/>
            <person name="Submissions S."/>
        </authorList>
    </citation>
    <scope>NUCLEOTIDE SEQUENCE [LARGE SCALE GENOMIC DNA]</scope>
    <source>
        <strain evidence="3">DSM 5918</strain>
    </source>
</reference>
<name>A0A1I3R7J1_9BACT</name>
<dbReference type="Proteomes" id="UP000198635">
    <property type="component" value="Unassembled WGS sequence"/>
</dbReference>
<keyword evidence="1" id="KW-1133">Transmembrane helix</keyword>
<accession>A0A1I3R7J1</accession>
<evidence type="ECO:0000313" key="2">
    <source>
        <dbReference type="EMBL" id="SFJ41196.1"/>
    </source>
</evidence>
<gene>
    <name evidence="2" type="ORF">SAMN04488082_10325</name>
</gene>
<keyword evidence="1" id="KW-0472">Membrane</keyword>
<dbReference type="RefSeq" id="WP_092372891.1">
    <property type="nucleotide sequence ID" value="NZ_FORX01000003.1"/>
</dbReference>
<keyword evidence="3" id="KW-1185">Reference proteome</keyword>
<sequence length="71" mass="8112">MKQAENLLRQAQTFIRRLGIHPLILIAGLLFCLFFPRFFLLAAFGYAAYWVIKNIGFPSKGRGGRKGRGRK</sequence>
<evidence type="ECO:0000256" key="1">
    <source>
        <dbReference type="SAM" id="Phobius"/>
    </source>
</evidence>
<organism evidence="2 3">
    <name type="scientific">Desulfomicrobium apsheronum</name>
    <dbReference type="NCBI Taxonomy" id="52560"/>
    <lineage>
        <taxon>Bacteria</taxon>
        <taxon>Pseudomonadati</taxon>
        <taxon>Thermodesulfobacteriota</taxon>
        <taxon>Desulfovibrionia</taxon>
        <taxon>Desulfovibrionales</taxon>
        <taxon>Desulfomicrobiaceae</taxon>
        <taxon>Desulfomicrobium</taxon>
    </lineage>
</organism>
<keyword evidence="1" id="KW-0812">Transmembrane</keyword>
<evidence type="ECO:0000313" key="3">
    <source>
        <dbReference type="Proteomes" id="UP000198635"/>
    </source>
</evidence>
<dbReference type="EMBL" id="FORX01000003">
    <property type="protein sequence ID" value="SFJ41196.1"/>
    <property type="molecule type" value="Genomic_DNA"/>
</dbReference>
<dbReference type="STRING" id="52560.SAMN04488082_10325"/>
<protein>
    <submittedName>
        <fullName evidence="2">Uncharacterized protein</fullName>
    </submittedName>
</protein>
<proteinExistence type="predicted"/>